<dbReference type="AlphaFoldDB" id="A0A2T3L2T9"/>
<organism evidence="2 3">
    <name type="scientific">Photobacterium indicum</name>
    <dbReference type="NCBI Taxonomy" id="81447"/>
    <lineage>
        <taxon>Bacteria</taxon>
        <taxon>Pseudomonadati</taxon>
        <taxon>Pseudomonadota</taxon>
        <taxon>Gammaproteobacteria</taxon>
        <taxon>Vibrionales</taxon>
        <taxon>Vibrionaceae</taxon>
        <taxon>Photobacterium</taxon>
    </lineage>
</organism>
<protein>
    <recommendedName>
        <fullName evidence="4">Zinc ribbon domain-containing protein</fullName>
    </recommendedName>
</protein>
<proteinExistence type="predicted"/>
<accession>A0A2T3L2T9</accession>
<keyword evidence="3" id="KW-1185">Reference proteome</keyword>
<comment type="caution">
    <text evidence="2">The sequence shown here is derived from an EMBL/GenBank/DDBJ whole genome shotgun (WGS) entry which is preliminary data.</text>
</comment>
<name>A0A2T3L2T9_9GAMM</name>
<feature type="transmembrane region" description="Helical" evidence="1">
    <location>
        <begin position="6"/>
        <end position="39"/>
    </location>
</feature>
<gene>
    <name evidence="2" type="ORF">C9J47_23760</name>
</gene>
<keyword evidence="1" id="KW-0472">Membrane</keyword>
<sequence length="76" mass="8231">MLFAILLQIIVITLIVAFLALVVGFSVATVIGGIIVYLVTTWLLTSLVEKKCPFCDSSISKKAIKCPKCQSELSEV</sequence>
<dbReference type="EMBL" id="PYOC01000014">
    <property type="protein sequence ID" value="PSV43195.1"/>
    <property type="molecule type" value="Genomic_DNA"/>
</dbReference>
<evidence type="ECO:0000256" key="1">
    <source>
        <dbReference type="SAM" id="Phobius"/>
    </source>
</evidence>
<keyword evidence="1" id="KW-1133">Transmembrane helix</keyword>
<reference evidence="2 3" key="1">
    <citation type="submission" date="2018-03" db="EMBL/GenBank/DDBJ databases">
        <title>Whole genome sequencing of Histamine producing bacteria.</title>
        <authorList>
            <person name="Butler K."/>
        </authorList>
    </citation>
    <scope>NUCLEOTIDE SEQUENCE [LARGE SCALE GENOMIC DNA]</scope>
    <source>
        <strain evidence="2 3">ATCC 19614</strain>
    </source>
</reference>
<dbReference type="Proteomes" id="UP000241803">
    <property type="component" value="Unassembled WGS sequence"/>
</dbReference>
<keyword evidence="1" id="KW-0812">Transmembrane</keyword>
<evidence type="ECO:0000313" key="2">
    <source>
        <dbReference type="EMBL" id="PSV43195.1"/>
    </source>
</evidence>
<evidence type="ECO:0008006" key="4">
    <source>
        <dbReference type="Google" id="ProtNLM"/>
    </source>
</evidence>
<evidence type="ECO:0000313" key="3">
    <source>
        <dbReference type="Proteomes" id="UP000241803"/>
    </source>
</evidence>